<dbReference type="STRING" id="67267.GCA_000716675_03160"/>
<evidence type="ECO:0008006" key="4">
    <source>
        <dbReference type="Google" id="ProtNLM"/>
    </source>
</evidence>
<dbReference type="AlphaFoldDB" id="A0A1Z1WLU2"/>
<reference evidence="2 3" key="1">
    <citation type="submission" date="2017-05" db="EMBL/GenBank/DDBJ databases">
        <title>Streptomyces alboflavus Genome sequencing and assembly.</title>
        <authorList>
            <person name="Wang Y."/>
            <person name="Du B."/>
            <person name="Ding Y."/>
            <person name="Liu H."/>
            <person name="Hou Q."/>
            <person name="Liu K."/>
            <person name="Wang C."/>
            <person name="Yao L."/>
        </authorList>
    </citation>
    <scope>NUCLEOTIDE SEQUENCE [LARGE SCALE GENOMIC DNA]</scope>
    <source>
        <strain evidence="2 3">MDJK44</strain>
    </source>
</reference>
<dbReference type="eggNOG" id="ENOG5033UMM">
    <property type="taxonomic scope" value="Bacteria"/>
</dbReference>
<protein>
    <recommendedName>
        <fullName evidence="4">Restriction endonuclease type IV Mrr domain-containing protein</fullName>
    </recommendedName>
</protein>
<evidence type="ECO:0000256" key="1">
    <source>
        <dbReference type="SAM" id="MobiDB-lite"/>
    </source>
</evidence>
<keyword evidence="3" id="KW-1185">Reference proteome</keyword>
<name>A0A1Z1WLU2_9ACTN</name>
<organism evidence="2 3">
    <name type="scientific">Streptomyces alboflavus</name>
    <dbReference type="NCBI Taxonomy" id="67267"/>
    <lineage>
        <taxon>Bacteria</taxon>
        <taxon>Bacillati</taxon>
        <taxon>Actinomycetota</taxon>
        <taxon>Actinomycetes</taxon>
        <taxon>Kitasatosporales</taxon>
        <taxon>Streptomycetaceae</taxon>
        <taxon>Streptomyces</taxon>
    </lineage>
</organism>
<evidence type="ECO:0000313" key="2">
    <source>
        <dbReference type="EMBL" id="ARX87350.1"/>
    </source>
</evidence>
<sequence>MAKDGVLVRCPVCRHEQAYAPPAFPCVCGKPVVPPVRHGAAVPLTHRTGADAWVTVRCTACGRSADWPRPELGCACGTVLRIVVASDEAGEPPAHGDSGPAGTDTEAPAHGDSDPAGTGADGHPSLTPSHIPLPRTAPTPRPAFRPLPVRSAGDAVATAALYLRWLGYEDVREAGPDEERPPSGTRLAALGVLAQVEPAVRETSLRDVECAWLTAMAHSVTCVCFALCDFTPAARDRADELDVALFRIDLSGTPEPLNGAADELAATGA</sequence>
<feature type="compositionally biased region" description="Pro residues" evidence="1">
    <location>
        <begin position="135"/>
        <end position="145"/>
    </location>
</feature>
<evidence type="ECO:0000313" key="3">
    <source>
        <dbReference type="Proteomes" id="UP000195880"/>
    </source>
</evidence>
<dbReference type="KEGG" id="salf:SMD44_06831"/>
<gene>
    <name evidence="2" type="ORF">SMD44_06831</name>
</gene>
<dbReference type="OrthoDB" id="4978993at2"/>
<dbReference type="RefSeq" id="WP_087886328.1">
    <property type="nucleotide sequence ID" value="NZ_CP021748.1"/>
</dbReference>
<accession>A0A1Z1WLU2</accession>
<proteinExistence type="predicted"/>
<dbReference type="Proteomes" id="UP000195880">
    <property type="component" value="Chromosome"/>
</dbReference>
<feature type="region of interest" description="Disordered" evidence="1">
    <location>
        <begin position="89"/>
        <end position="148"/>
    </location>
</feature>
<dbReference type="EMBL" id="CP021748">
    <property type="protein sequence ID" value="ARX87350.1"/>
    <property type="molecule type" value="Genomic_DNA"/>
</dbReference>